<dbReference type="AlphaFoldDB" id="A0A6J4T452"/>
<dbReference type="EMBL" id="CADCVW010000089">
    <property type="protein sequence ID" value="CAA9513474.1"/>
    <property type="molecule type" value="Genomic_DNA"/>
</dbReference>
<sequence length="53" mass="5543">MVPWSVVVEPPVVWAIAAPPVINAATRMNVFIFFSSILDGAGRGAGAAQPHAR</sequence>
<gene>
    <name evidence="1" type="ORF">AVDCRST_MAG39-2177</name>
</gene>
<proteinExistence type="predicted"/>
<reference evidence="1" key="1">
    <citation type="submission" date="2020-02" db="EMBL/GenBank/DDBJ databases">
        <authorList>
            <person name="Meier V. D."/>
        </authorList>
    </citation>
    <scope>NUCLEOTIDE SEQUENCE</scope>
    <source>
        <strain evidence="1">AVDCRST_MAG39</strain>
    </source>
</reference>
<organism evidence="1">
    <name type="scientific">uncultured Sphingomonadaceae bacterium</name>
    <dbReference type="NCBI Taxonomy" id="169976"/>
    <lineage>
        <taxon>Bacteria</taxon>
        <taxon>Pseudomonadati</taxon>
        <taxon>Pseudomonadota</taxon>
        <taxon>Alphaproteobacteria</taxon>
        <taxon>Sphingomonadales</taxon>
        <taxon>Sphingomonadaceae</taxon>
        <taxon>environmental samples</taxon>
    </lineage>
</organism>
<name>A0A6J4T452_9SPHN</name>
<accession>A0A6J4T452</accession>
<protein>
    <submittedName>
        <fullName evidence="1">Uncharacterized protein</fullName>
    </submittedName>
</protein>
<evidence type="ECO:0000313" key="1">
    <source>
        <dbReference type="EMBL" id="CAA9513474.1"/>
    </source>
</evidence>